<dbReference type="InterPro" id="IPR001757">
    <property type="entry name" value="P_typ_ATPase"/>
</dbReference>
<keyword evidence="8 13" id="KW-0460">Magnesium</keyword>
<dbReference type="GO" id="GO:0006874">
    <property type="term" value="P:intracellular calcium ion homeostasis"/>
    <property type="evidence" value="ECO:0007669"/>
    <property type="project" value="TreeGrafter"/>
</dbReference>
<gene>
    <name evidence="16" type="ORF">HK103_004614</name>
</gene>
<dbReference type="Gene3D" id="3.40.1110.10">
    <property type="entry name" value="Calcium-transporting ATPase, cytoplasmic domain N"/>
    <property type="match status" value="1"/>
</dbReference>
<dbReference type="Gene3D" id="2.70.150.10">
    <property type="entry name" value="Calcium-transporting ATPase, cytoplasmic transduction domain A"/>
    <property type="match status" value="1"/>
</dbReference>
<evidence type="ECO:0000256" key="7">
    <source>
        <dbReference type="ARBA" id="ARBA00022840"/>
    </source>
</evidence>
<evidence type="ECO:0000256" key="12">
    <source>
        <dbReference type="ARBA" id="ARBA00049360"/>
    </source>
</evidence>
<evidence type="ECO:0000256" key="3">
    <source>
        <dbReference type="ARBA" id="ARBA00022553"/>
    </source>
</evidence>
<evidence type="ECO:0000313" key="16">
    <source>
        <dbReference type="EMBL" id="KAJ3257394.1"/>
    </source>
</evidence>
<evidence type="ECO:0000256" key="2">
    <source>
        <dbReference type="ARBA" id="ARBA00006000"/>
    </source>
</evidence>
<dbReference type="Pfam" id="PF12409">
    <property type="entry name" value="P5-ATPase"/>
    <property type="match status" value="1"/>
</dbReference>
<dbReference type="InterPro" id="IPR006544">
    <property type="entry name" value="P-type_TPase_V"/>
</dbReference>
<dbReference type="GO" id="GO:0016020">
    <property type="term" value="C:membrane"/>
    <property type="evidence" value="ECO:0007669"/>
    <property type="project" value="UniProtKB-SubCell"/>
</dbReference>
<evidence type="ECO:0000259" key="14">
    <source>
        <dbReference type="Pfam" id="PF00122"/>
    </source>
</evidence>
<dbReference type="InterPro" id="IPR036412">
    <property type="entry name" value="HAD-like_sf"/>
</dbReference>
<dbReference type="AlphaFoldDB" id="A0AAD5Y8B9"/>
<comment type="subcellular location">
    <subcellularLocation>
        <location evidence="1 13">Membrane</location>
        <topology evidence="1 13">Multi-pass membrane protein</topology>
    </subcellularLocation>
</comment>
<dbReference type="SFLD" id="SFLDS00003">
    <property type="entry name" value="Haloacid_Dehalogenase"/>
    <property type="match status" value="1"/>
</dbReference>
<dbReference type="InterPro" id="IPR023298">
    <property type="entry name" value="ATPase_P-typ_TM_dom_sf"/>
</dbReference>
<evidence type="ECO:0000256" key="11">
    <source>
        <dbReference type="ARBA" id="ARBA00023136"/>
    </source>
</evidence>
<dbReference type="PRINTS" id="PR00119">
    <property type="entry name" value="CATATPASE"/>
</dbReference>
<dbReference type="Pfam" id="PF00122">
    <property type="entry name" value="E1-E2_ATPase"/>
    <property type="match status" value="1"/>
</dbReference>
<dbReference type="InterPro" id="IPR047819">
    <property type="entry name" value="P5A-ATPase_N"/>
</dbReference>
<dbReference type="PANTHER" id="PTHR45630">
    <property type="entry name" value="CATION-TRANSPORTING ATPASE-RELATED"/>
    <property type="match status" value="1"/>
</dbReference>
<keyword evidence="9 13" id="KW-1278">Translocase</keyword>
<dbReference type="InterPro" id="IPR008250">
    <property type="entry name" value="ATPase_P-typ_transduc_dom_A_sf"/>
</dbReference>
<dbReference type="SUPFAM" id="SSF81660">
    <property type="entry name" value="Metal cation-transporting ATPase, ATP-binding domain N"/>
    <property type="match status" value="1"/>
</dbReference>
<proteinExistence type="inferred from homology"/>
<reference evidence="16" key="1">
    <citation type="submission" date="2020-05" db="EMBL/GenBank/DDBJ databases">
        <title>Phylogenomic resolution of chytrid fungi.</title>
        <authorList>
            <person name="Stajich J.E."/>
            <person name="Amses K."/>
            <person name="Simmons R."/>
            <person name="Seto K."/>
            <person name="Myers J."/>
            <person name="Bonds A."/>
            <person name="Quandt C.A."/>
            <person name="Barry K."/>
            <person name="Liu P."/>
            <person name="Grigoriev I."/>
            <person name="Longcore J.E."/>
            <person name="James T.Y."/>
        </authorList>
    </citation>
    <scope>NUCLEOTIDE SEQUENCE</scope>
    <source>
        <strain evidence="16">PLAUS21</strain>
    </source>
</reference>
<dbReference type="PROSITE" id="PS00154">
    <property type="entry name" value="ATPASE_E1_E2"/>
    <property type="match status" value="1"/>
</dbReference>
<evidence type="ECO:0000256" key="4">
    <source>
        <dbReference type="ARBA" id="ARBA00022692"/>
    </source>
</evidence>
<feature type="transmembrane region" description="Helical" evidence="13">
    <location>
        <begin position="922"/>
        <end position="945"/>
    </location>
</feature>
<dbReference type="SUPFAM" id="SSF56784">
    <property type="entry name" value="HAD-like"/>
    <property type="match status" value="1"/>
</dbReference>
<dbReference type="GO" id="GO:0005524">
    <property type="term" value="F:ATP binding"/>
    <property type="evidence" value="ECO:0007669"/>
    <property type="project" value="UniProtKB-UniRule"/>
</dbReference>
<dbReference type="Proteomes" id="UP001210925">
    <property type="component" value="Unassembled WGS sequence"/>
</dbReference>
<evidence type="ECO:0000256" key="6">
    <source>
        <dbReference type="ARBA" id="ARBA00022741"/>
    </source>
</evidence>
<dbReference type="EC" id="7.2.2.-" evidence="13"/>
<feature type="transmembrane region" description="Helical" evidence="13">
    <location>
        <begin position="33"/>
        <end position="53"/>
    </location>
</feature>
<feature type="transmembrane region" description="Helical" evidence="13">
    <location>
        <begin position="389"/>
        <end position="415"/>
    </location>
</feature>
<evidence type="ECO:0000256" key="5">
    <source>
        <dbReference type="ARBA" id="ARBA00022723"/>
    </source>
</evidence>
<dbReference type="GO" id="GO:0019829">
    <property type="term" value="F:ATPase-coupled monoatomic cation transmembrane transporter activity"/>
    <property type="evidence" value="ECO:0007669"/>
    <property type="project" value="UniProtKB-UniRule"/>
</dbReference>
<dbReference type="InterPro" id="IPR044492">
    <property type="entry name" value="P_typ_ATPase_HD_dom"/>
</dbReference>
<dbReference type="Gene3D" id="3.40.50.1000">
    <property type="entry name" value="HAD superfamily/HAD-like"/>
    <property type="match status" value="1"/>
</dbReference>
<comment type="catalytic activity">
    <reaction evidence="12 13">
        <text>ATP + H2O = ADP + phosphate + H(+)</text>
        <dbReference type="Rhea" id="RHEA:13065"/>
        <dbReference type="ChEBI" id="CHEBI:15377"/>
        <dbReference type="ChEBI" id="CHEBI:15378"/>
        <dbReference type="ChEBI" id="CHEBI:30616"/>
        <dbReference type="ChEBI" id="CHEBI:43474"/>
        <dbReference type="ChEBI" id="CHEBI:456216"/>
    </reaction>
</comment>
<dbReference type="InterPro" id="IPR059000">
    <property type="entry name" value="ATPase_P-type_domA"/>
</dbReference>
<dbReference type="SFLD" id="SFLDG00002">
    <property type="entry name" value="C1.7:_P-type_atpase_like"/>
    <property type="match status" value="1"/>
</dbReference>
<accession>A0AAD5Y8B9</accession>
<keyword evidence="11 13" id="KW-0472">Membrane</keyword>
<evidence type="ECO:0000256" key="10">
    <source>
        <dbReference type="ARBA" id="ARBA00022989"/>
    </source>
</evidence>
<keyword evidence="17" id="KW-1185">Reference proteome</keyword>
<evidence type="ECO:0000259" key="15">
    <source>
        <dbReference type="Pfam" id="PF12409"/>
    </source>
</evidence>
<feature type="transmembrane region" description="Helical" evidence="13">
    <location>
        <begin position="360"/>
        <end position="377"/>
    </location>
</feature>
<dbReference type="InterPro" id="IPR023214">
    <property type="entry name" value="HAD_sf"/>
</dbReference>
<keyword evidence="7 13" id="KW-0067">ATP-binding</keyword>
<comment type="caution">
    <text evidence="13">Lacks conserved residue(s) required for the propagation of feature annotation.</text>
</comment>
<keyword evidence="4 13" id="KW-0812">Transmembrane</keyword>
<name>A0AAD5Y8B9_9FUNG</name>
<dbReference type="PANTHER" id="PTHR45630:SF8">
    <property type="entry name" value="CATION-TRANSPORTING ATPASE"/>
    <property type="match status" value="1"/>
</dbReference>
<dbReference type="NCBIfam" id="TIGR01657">
    <property type="entry name" value="P-ATPase-V"/>
    <property type="match status" value="1"/>
</dbReference>
<feature type="transmembrane region" description="Helical" evidence="13">
    <location>
        <begin position="164"/>
        <end position="181"/>
    </location>
</feature>
<sequence>MSYKKLDDPKVSVELDEELGIQMESYRGEKLHFAGFVFLSFASFCILPIICYWRPEYYCWIACIRTSNADAEIILVKEKDYSLCRVQQEQIRYIEYKNKRFVYSDSYKYFKRTDAILKDLTPEHIHSLATGKSAEASKKELLLNGKNRIHIKDTPIMQMILEKCIHPFYIFQMASVIIWFIEGYATYSSLILFMSITSILWEVWTAKDNENKLRKLTEHSAQYNALRDGCIQIVNSEDLVIGDVLFLETKDMESQIPCDLILIHGECLTDESSLTGETVPILKTPLPPVGDAVNVDKDKNHILFGGSNILQLKPKKYNNSDCVMAVVMSTGFYTSKGKLFDTILNPHEIDFKFNRDASKFMSVLGVVAIVAFLNRAINSFIEGMNAFDALIASVDLITIAVPPALPLILTVGIGISVQRLAKLRIFCIDPARLNFAGRLDIMCWDKTGTLTVSSLSFIGVDRQPTFGTLESGVDFRTVSDDYVLEKFMLVCHGVTKQNGSYLGHSLDIEMFTKTGWNIKEIEHETVQLGNDTFPLVIELGNNSVSNSSVYILKRFGFDTHLQRSSVISYHSAMVLHTKGSPEAIRAICIPESIPDTYDQLVSQYSIEGYYVIACAAKRISLESTQFRSLKRDDLEHGLHFCGFLLFQNPLKEQTYDTFTALKEADIRPVIITGDNALTAIHVARQLDLCKHAMLIDATGNSVYYHKVPSERTVKSGDIHSYTTVKQDVNFIPNVMEEYPLMEFCMTGKALKTLLANKEDDLLAKLIPKVRIFSRTKPDQKTWIVECLIEKNFYVGMCGDGTNDCGALKAAHVGLALSSAEASIVAPFTSADKKIEDIVELVKEGRCALETSFMAFKYMTLYPIIQLMMAATLNQIGGGLSNNEFLFDDMCIVTILALLSLYTTPNDNLSSTKPTDNLLHPHVVSSILGQIALCILFFAINLTSLVNQPWFCSIKTATSYLNNSYLPVNASLGPKNYPCYP</sequence>
<dbReference type="SFLD" id="SFLDF00027">
    <property type="entry name" value="p-type_atpase"/>
    <property type="match status" value="1"/>
</dbReference>
<dbReference type="SUPFAM" id="SSF81665">
    <property type="entry name" value="Calcium ATPase, transmembrane domain M"/>
    <property type="match status" value="1"/>
</dbReference>
<feature type="domain" description="P-type ATPase A" evidence="14">
    <location>
        <begin position="224"/>
        <end position="340"/>
    </location>
</feature>
<feature type="domain" description="P5B-type ATPase N-terminal" evidence="15">
    <location>
        <begin position="17"/>
        <end position="93"/>
    </location>
</feature>
<evidence type="ECO:0000256" key="9">
    <source>
        <dbReference type="ARBA" id="ARBA00022967"/>
    </source>
</evidence>
<keyword evidence="5 13" id="KW-0479">Metal-binding</keyword>
<keyword evidence="10 13" id="KW-1133">Transmembrane helix</keyword>
<evidence type="ECO:0000313" key="17">
    <source>
        <dbReference type="Proteomes" id="UP001210925"/>
    </source>
</evidence>
<protein>
    <recommendedName>
        <fullName evidence="13">Cation-transporting ATPase</fullName>
        <ecNumber evidence="13">7.2.2.-</ecNumber>
    </recommendedName>
</protein>
<evidence type="ECO:0000256" key="8">
    <source>
        <dbReference type="ARBA" id="ARBA00022842"/>
    </source>
</evidence>
<comment type="caution">
    <text evidence="16">The sequence shown here is derived from an EMBL/GenBank/DDBJ whole genome shotgun (WGS) entry which is preliminary data.</text>
</comment>
<dbReference type="GO" id="GO:0046872">
    <property type="term" value="F:metal ion binding"/>
    <property type="evidence" value="ECO:0007669"/>
    <property type="project" value="UniProtKB-UniRule"/>
</dbReference>
<evidence type="ECO:0000256" key="13">
    <source>
        <dbReference type="RuleBase" id="RU362082"/>
    </source>
</evidence>
<evidence type="ECO:0000256" key="1">
    <source>
        <dbReference type="ARBA" id="ARBA00004141"/>
    </source>
</evidence>
<keyword evidence="3" id="KW-0597">Phosphoprotein</keyword>
<dbReference type="GO" id="GO:0016887">
    <property type="term" value="F:ATP hydrolysis activity"/>
    <property type="evidence" value="ECO:0007669"/>
    <property type="project" value="InterPro"/>
</dbReference>
<keyword evidence="6 13" id="KW-0547">Nucleotide-binding</keyword>
<dbReference type="PROSITE" id="PS01229">
    <property type="entry name" value="COF_2"/>
    <property type="match status" value="1"/>
</dbReference>
<dbReference type="Gene3D" id="1.20.1110.10">
    <property type="entry name" value="Calcium-transporting ATPase, transmembrane domain"/>
    <property type="match status" value="1"/>
</dbReference>
<organism evidence="16 17">
    <name type="scientific">Boothiomyces macroporosus</name>
    <dbReference type="NCBI Taxonomy" id="261099"/>
    <lineage>
        <taxon>Eukaryota</taxon>
        <taxon>Fungi</taxon>
        <taxon>Fungi incertae sedis</taxon>
        <taxon>Chytridiomycota</taxon>
        <taxon>Chytridiomycota incertae sedis</taxon>
        <taxon>Chytridiomycetes</taxon>
        <taxon>Rhizophydiales</taxon>
        <taxon>Terramycetaceae</taxon>
        <taxon>Boothiomyces</taxon>
    </lineage>
</organism>
<feature type="transmembrane region" description="Helical" evidence="13">
    <location>
        <begin position="187"/>
        <end position="206"/>
    </location>
</feature>
<dbReference type="InterPro" id="IPR018303">
    <property type="entry name" value="ATPase_P-typ_P_site"/>
</dbReference>
<dbReference type="FunFam" id="1.20.1110.10:FF:000023">
    <property type="entry name" value="Cation-transporting ATPase"/>
    <property type="match status" value="1"/>
</dbReference>
<dbReference type="EMBL" id="JADGKB010000039">
    <property type="protein sequence ID" value="KAJ3257394.1"/>
    <property type="molecule type" value="Genomic_DNA"/>
</dbReference>
<dbReference type="InterPro" id="IPR023299">
    <property type="entry name" value="ATPase_P-typ_cyto_dom_N"/>
</dbReference>
<dbReference type="NCBIfam" id="TIGR01494">
    <property type="entry name" value="ATPase_P-type"/>
    <property type="match status" value="1"/>
</dbReference>
<dbReference type="SUPFAM" id="SSF81653">
    <property type="entry name" value="Calcium ATPase, transduction domain A"/>
    <property type="match status" value="1"/>
</dbReference>
<dbReference type="GO" id="GO:0140358">
    <property type="term" value="F:P-type transmembrane transporter activity"/>
    <property type="evidence" value="ECO:0007669"/>
    <property type="project" value="InterPro"/>
</dbReference>
<comment type="similarity">
    <text evidence="2 13">Belongs to the cation transport ATPase (P-type) (TC 3.A.3) family. Type V subfamily.</text>
</comment>